<dbReference type="InterPro" id="IPR016181">
    <property type="entry name" value="Acyl_CoA_acyltransferase"/>
</dbReference>
<feature type="domain" description="N-acetyltransferase" evidence="1">
    <location>
        <begin position="88"/>
        <end position="243"/>
    </location>
</feature>
<evidence type="ECO:0000313" key="2">
    <source>
        <dbReference type="EMBL" id="MBE6085665.1"/>
    </source>
</evidence>
<dbReference type="Proteomes" id="UP000772151">
    <property type="component" value="Unassembled WGS sequence"/>
</dbReference>
<dbReference type="AlphaFoldDB" id="A0A927ZVL9"/>
<name>A0A927ZVL9_SELRU</name>
<dbReference type="EMBL" id="SVCA01000008">
    <property type="protein sequence ID" value="MBE6085665.1"/>
    <property type="molecule type" value="Genomic_DNA"/>
</dbReference>
<dbReference type="InterPro" id="IPR000182">
    <property type="entry name" value="GNAT_dom"/>
</dbReference>
<dbReference type="SUPFAM" id="SSF55729">
    <property type="entry name" value="Acyl-CoA N-acyltransferases (Nat)"/>
    <property type="match status" value="1"/>
</dbReference>
<sequence>MGGKDWRYYNHALLPQCAPHEKADITLIENDAIWGLATEGAVLFARWTSDFDCPDPTEWWWCIADKPLDLSKLKAKRRYEHKKAAKNFVVKKIEPINYIDELRDVRMKAFSAYPSKYRPNIEAKEQLIEKFSDNSFAIYAAFYDGKIAGYVSVKDNGSHLLYNEQKTNPSLEKYGVNLALVDAVLQVYAERLNGDFYIVDGERSVNHQTNFQDYLIKYAGFRRVYCRLNIKVNPQYRYLINIAYRFRWLLCKFDFVGIIHKINAVLKMYSIARNSSI</sequence>
<reference evidence="2" key="1">
    <citation type="submission" date="2019-04" db="EMBL/GenBank/DDBJ databases">
        <title>Evolution of Biomass-Degrading Anaerobic Consortia Revealed by Metagenomics.</title>
        <authorList>
            <person name="Peng X."/>
        </authorList>
    </citation>
    <scope>NUCLEOTIDE SEQUENCE</scope>
    <source>
        <strain evidence="2">SIG242</strain>
    </source>
</reference>
<proteinExistence type="predicted"/>
<evidence type="ECO:0000259" key="1">
    <source>
        <dbReference type="PROSITE" id="PS51186"/>
    </source>
</evidence>
<gene>
    <name evidence="2" type="ORF">E7203_09505</name>
</gene>
<evidence type="ECO:0000313" key="3">
    <source>
        <dbReference type="Proteomes" id="UP000772151"/>
    </source>
</evidence>
<dbReference type="GO" id="GO:0016747">
    <property type="term" value="F:acyltransferase activity, transferring groups other than amino-acyl groups"/>
    <property type="evidence" value="ECO:0007669"/>
    <property type="project" value="InterPro"/>
</dbReference>
<dbReference type="PROSITE" id="PS51186">
    <property type="entry name" value="GNAT"/>
    <property type="match status" value="1"/>
</dbReference>
<comment type="caution">
    <text evidence="2">The sequence shown here is derived from an EMBL/GenBank/DDBJ whole genome shotgun (WGS) entry which is preliminary data.</text>
</comment>
<accession>A0A927ZVL9</accession>
<dbReference type="Gene3D" id="3.40.630.30">
    <property type="match status" value="1"/>
</dbReference>
<protein>
    <submittedName>
        <fullName evidence="2">GNAT family N-acetyltransferase</fullName>
    </submittedName>
</protein>
<organism evidence="2 3">
    <name type="scientific">Selenomonas ruminantium</name>
    <dbReference type="NCBI Taxonomy" id="971"/>
    <lineage>
        <taxon>Bacteria</taxon>
        <taxon>Bacillati</taxon>
        <taxon>Bacillota</taxon>
        <taxon>Negativicutes</taxon>
        <taxon>Selenomonadales</taxon>
        <taxon>Selenomonadaceae</taxon>
        <taxon>Selenomonas</taxon>
    </lineage>
</organism>